<evidence type="ECO:0000259" key="1">
    <source>
        <dbReference type="SMART" id="SM00849"/>
    </source>
</evidence>
<dbReference type="PANTHER" id="PTHR42663:SF6">
    <property type="entry name" value="HYDROLASE C777.06C-RELATED"/>
    <property type="match status" value="1"/>
</dbReference>
<dbReference type="RefSeq" id="WP_055456718.1">
    <property type="nucleotide sequence ID" value="NZ_CYHE01000013.1"/>
</dbReference>
<reference evidence="3" key="1">
    <citation type="submission" date="2015-08" db="EMBL/GenBank/DDBJ databases">
        <authorList>
            <person name="Varghese N."/>
        </authorList>
    </citation>
    <scope>NUCLEOTIDE SEQUENCE [LARGE SCALE GENOMIC DNA]</scope>
    <source>
        <strain evidence="3">DSM 23407</strain>
    </source>
</reference>
<gene>
    <name evidence="2" type="ORF">Ga0061067_11371</name>
</gene>
<dbReference type="InterPro" id="IPR001279">
    <property type="entry name" value="Metallo-B-lactamas"/>
</dbReference>
<accession>A0A0K6I8U2</accession>
<evidence type="ECO:0000313" key="2">
    <source>
        <dbReference type="EMBL" id="CUA99554.1"/>
    </source>
</evidence>
<dbReference type="InterPro" id="IPR036866">
    <property type="entry name" value="RibonucZ/Hydroxyglut_hydro"/>
</dbReference>
<proteinExistence type="predicted"/>
<organism evidence="2 3">
    <name type="scientific">Pannonibacter indicus</name>
    <dbReference type="NCBI Taxonomy" id="466044"/>
    <lineage>
        <taxon>Bacteria</taxon>
        <taxon>Pseudomonadati</taxon>
        <taxon>Pseudomonadota</taxon>
        <taxon>Alphaproteobacteria</taxon>
        <taxon>Hyphomicrobiales</taxon>
        <taxon>Stappiaceae</taxon>
        <taxon>Pannonibacter</taxon>
    </lineage>
</organism>
<dbReference type="EMBL" id="CYHE01000013">
    <property type="protein sequence ID" value="CUA99554.1"/>
    <property type="molecule type" value="Genomic_DNA"/>
</dbReference>
<feature type="domain" description="Metallo-beta-lactamase" evidence="1">
    <location>
        <begin position="37"/>
        <end position="215"/>
    </location>
</feature>
<sequence>MSAELEITILGCGSSGGVPRLGDDWGCCDPAEPRNRRRRCALLVRQKGEGGETTVLIDTGPDMRAQLLDAGAGYLDAVIYTHAHADHLHGIDDLRMLALRNRMKVPVYMDEPTSARAHEAFDYCFTTPPGSSYPPILDERRLTAGEETVIGGAGGPIAFQPIRVHHGEIDSLAFRFQDVVYLPDVSEIPEREVARFAGLRLFIIDALRRTPHPSHFSLDDALHWIASLKPARAILTNMHNDMDYATLCRELPPHVEPAYDGMVIKLAGGGAAPGSSD</sequence>
<dbReference type="AlphaFoldDB" id="A0A0K6I8U2"/>
<dbReference type="OrthoDB" id="9781189at2"/>
<dbReference type="SMART" id="SM00849">
    <property type="entry name" value="Lactamase_B"/>
    <property type="match status" value="1"/>
</dbReference>
<dbReference type="Proteomes" id="UP000183900">
    <property type="component" value="Unassembled WGS sequence"/>
</dbReference>
<dbReference type="PANTHER" id="PTHR42663">
    <property type="entry name" value="HYDROLASE C777.06C-RELATED-RELATED"/>
    <property type="match status" value="1"/>
</dbReference>
<keyword evidence="3" id="KW-1185">Reference proteome</keyword>
<dbReference type="Pfam" id="PF12706">
    <property type="entry name" value="Lactamase_B_2"/>
    <property type="match status" value="1"/>
</dbReference>
<dbReference type="SUPFAM" id="SSF56281">
    <property type="entry name" value="Metallo-hydrolase/oxidoreductase"/>
    <property type="match status" value="1"/>
</dbReference>
<dbReference type="CDD" id="cd16279">
    <property type="entry name" value="metallo-hydrolase-like_MBL-fold"/>
    <property type="match status" value="1"/>
</dbReference>
<dbReference type="Gene3D" id="3.60.15.10">
    <property type="entry name" value="Ribonuclease Z/Hydroxyacylglutathione hydrolase-like"/>
    <property type="match status" value="1"/>
</dbReference>
<name>A0A0K6I8U2_9HYPH</name>
<protein>
    <submittedName>
        <fullName evidence="2">Phosphoribosyl 1,2-cyclic phosphodiesterase</fullName>
    </submittedName>
</protein>
<evidence type="ECO:0000313" key="3">
    <source>
        <dbReference type="Proteomes" id="UP000183900"/>
    </source>
</evidence>